<dbReference type="PROSITE" id="PS50977">
    <property type="entry name" value="HTH_TETR_2"/>
    <property type="match status" value="1"/>
</dbReference>
<dbReference type="AlphaFoldDB" id="A0A1J5PER9"/>
<dbReference type="EMBL" id="MLJW01004569">
    <property type="protein sequence ID" value="OIQ69722.1"/>
    <property type="molecule type" value="Genomic_DNA"/>
</dbReference>
<dbReference type="Gene3D" id="1.10.10.60">
    <property type="entry name" value="Homeodomain-like"/>
    <property type="match status" value="1"/>
</dbReference>
<dbReference type="InterPro" id="IPR039536">
    <property type="entry name" value="TetR_C_Proteobacteria"/>
</dbReference>
<dbReference type="InterPro" id="IPR009057">
    <property type="entry name" value="Homeodomain-like_sf"/>
</dbReference>
<comment type="caution">
    <text evidence="5">The sequence shown here is derived from an EMBL/GenBank/DDBJ whole genome shotgun (WGS) entry which is preliminary data.</text>
</comment>
<dbReference type="Pfam" id="PF00440">
    <property type="entry name" value="TetR_N"/>
    <property type="match status" value="1"/>
</dbReference>
<keyword evidence="1" id="KW-0805">Transcription regulation</keyword>
<feature type="domain" description="HTH tetR-type" evidence="4">
    <location>
        <begin position="9"/>
        <end position="69"/>
    </location>
</feature>
<evidence type="ECO:0000256" key="2">
    <source>
        <dbReference type="ARBA" id="ARBA00023125"/>
    </source>
</evidence>
<accession>A0A1J5PER9</accession>
<protein>
    <submittedName>
        <fullName evidence="5">HTH-type transcriptional regulator QacR</fullName>
    </submittedName>
</protein>
<dbReference type="GO" id="GO:0003700">
    <property type="term" value="F:DNA-binding transcription factor activity"/>
    <property type="evidence" value="ECO:0007669"/>
    <property type="project" value="TreeGrafter"/>
</dbReference>
<dbReference type="PANTHER" id="PTHR30055">
    <property type="entry name" value="HTH-TYPE TRANSCRIPTIONAL REGULATOR RUTR"/>
    <property type="match status" value="1"/>
</dbReference>
<keyword evidence="2" id="KW-0238">DNA-binding</keyword>
<proteinExistence type="predicted"/>
<name>A0A1J5PER9_9ZZZZ</name>
<dbReference type="PRINTS" id="PR00455">
    <property type="entry name" value="HTHTETR"/>
</dbReference>
<evidence type="ECO:0000259" key="4">
    <source>
        <dbReference type="PROSITE" id="PS50977"/>
    </source>
</evidence>
<dbReference type="InterPro" id="IPR036271">
    <property type="entry name" value="Tet_transcr_reg_TetR-rel_C_sf"/>
</dbReference>
<keyword evidence="3" id="KW-0804">Transcription</keyword>
<dbReference type="InterPro" id="IPR001647">
    <property type="entry name" value="HTH_TetR"/>
</dbReference>
<reference evidence="5" key="1">
    <citation type="submission" date="2016-10" db="EMBL/GenBank/DDBJ databases">
        <title>Sequence of Gallionella enrichment culture.</title>
        <authorList>
            <person name="Poehlein A."/>
            <person name="Muehling M."/>
            <person name="Daniel R."/>
        </authorList>
    </citation>
    <scope>NUCLEOTIDE SEQUENCE</scope>
</reference>
<dbReference type="FunFam" id="1.10.10.60:FF:000141">
    <property type="entry name" value="TetR family transcriptional regulator"/>
    <property type="match status" value="1"/>
</dbReference>
<dbReference type="Pfam" id="PF14246">
    <property type="entry name" value="TetR_C_7"/>
    <property type="match status" value="1"/>
</dbReference>
<gene>
    <name evidence="5" type="primary">qacR</name>
    <name evidence="5" type="ORF">GALL_486740</name>
</gene>
<evidence type="ECO:0000313" key="5">
    <source>
        <dbReference type="EMBL" id="OIQ69722.1"/>
    </source>
</evidence>
<dbReference type="Gene3D" id="1.10.357.10">
    <property type="entry name" value="Tetracycline Repressor, domain 2"/>
    <property type="match status" value="1"/>
</dbReference>
<organism evidence="5">
    <name type="scientific">mine drainage metagenome</name>
    <dbReference type="NCBI Taxonomy" id="410659"/>
    <lineage>
        <taxon>unclassified sequences</taxon>
        <taxon>metagenomes</taxon>
        <taxon>ecological metagenomes</taxon>
    </lineage>
</organism>
<evidence type="ECO:0000256" key="1">
    <source>
        <dbReference type="ARBA" id="ARBA00023015"/>
    </source>
</evidence>
<dbReference type="SUPFAM" id="SSF48498">
    <property type="entry name" value="Tetracyclin repressor-like, C-terminal domain"/>
    <property type="match status" value="1"/>
</dbReference>
<dbReference type="GO" id="GO:0000976">
    <property type="term" value="F:transcription cis-regulatory region binding"/>
    <property type="evidence" value="ECO:0007669"/>
    <property type="project" value="TreeGrafter"/>
</dbReference>
<sequence length="203" mass="22535">MAAALMNRDERRDVILDVAKAFFLSNGYAATSMSAIAARLGGSKGTLYNYFKSKEDLFAAVMQRQCAELSSSLFEFDVEGADPRARLLHFGATFLDTLLRDDAIQIQRLVVAETERFPELGRAFYDCGPKLVLDRLGGYIGQLMDQGILRKDDPRVAAARFKDLTLSGVYQLKLWGVLGEFAGKQMEEQVEGAVDTFLRAYAP</sequence>
<dbReference type="InterPro" id="IPR050109">
    <property type="entry name" value="HTH-type_TetR-like_transc_reg"/>
</dbReference>
<evidence type="ECO:0000256" key="3">
    <source>
        <dbReference type="ARBA" id="ARBA00023163"/>
    </source>
</evidence>
<dbReference type="PANTHER" id="PTHR30055:SF119">
    <property type="entry name" value="NALC"/>
    <property type="match status" value="1"/>
</dbReference>
<dbReference type="SUPFAM" id="SSF46689">
    <property type="entry name" value="Homeodomain-like"/>
    <property type="match status" value="1"/>
</dbReference>